<accession>A0A1C7NEU7</accession>
<protein>
    <submittedName>
        <fullName evidence="1">Uncharacterized protein</fullName>
    </submittedName>
</protein>
<organism evidence="1 2">
    <name type="scientific">Choanephora cucurbitarum</name>
    <dbReference type="NCBI Taxonomy" id="101091"/>
    <lineage>
        <taxon>Eukaryota</taxon>
        <taxon>Fungi</taxon>
        <taxon>Fungi incertae sedis</taxon>
        <taxon>Mucoromycota</taxon>
        <taxon>Mucoromycotina</taxon>
        <taxon>Mucoromycetes</taxon>
        <taxon>Mucorales</taxon>
        <taxon>Mucorineae</taxon>
        <taxon>Choanephoraceae</taxon>
        <taxon>Choanephoroideae</taxon>
        <taxon>Choanephora</taxon>
    </lineage>
</organism>
<dbReference type="InterPro" id="IPR036417">
    <property type="entry name" value="TMV-like_coat_sf"/>
</dbReference>
<dbReference type="InterPro" id="IPR001337">
    <property type="entry name" value="TMV-like_coat"/>
</dbReference>
<dbReference type="GO" id="GO:0005198">
    <property type="term" value="F:structural molecule activity"/>
    <property type="evidence" value="ECO:0007669"/>
    <property type="project" value="InterPro"/>
</dbReference>
<comment type="caution">
    <text evidence="1">The sequence shown here is derived from an EMBL/GenBank/DDBJ whole genome shotgun (WGS) entry which is preliminary data.</text>
</comment>
<dbReference type="AlphaFoldDB" id="A0A1C7NEU7"/>
<sequence>MQIQSMSMYANWKIQTPEILKELRWYSVSQLIHYLHQARSFIISQQWSRRIYPPVVACCKLPAGKEERFPLNDGYVCESIGHWHSTLDVIQLNLQSMLDERQPIEKIGSMQIETLQLINELLKSFERRTDTLTRTQFETRYQLTWLDDDFIHGNVAYCKNPFCQSH</sequence>
<dbReference type="Pfam" id="PF00721">
    <property type="entry name" value="TMV_coat"/>
    <property type="match status" value="1"/>
</dbReference>
<dbReference type="SUPFAM" id="SSF47195">
    <property type="entry name" value="TMV-like viral coat proteins"/>
    <property type="match status" value="1"/>
</dbReference>
<dbReference type="InParanoid" id="A0A1C7NEU7"/>
<dbReference type="EMBL" id="LUGH01000210">
    <property type="protein sequence ID" value="OBZ87621.1"/>
    <property type="molecule type" value="Genomic_DNA"/>
</dbReference>
<reference evidence="1 2" key="1">
    <citation type="submission" date="2016-03" db="EMBL/GenBank/DDBJ databases">
        <title>Choanephora cucurbitarum.</title>
        <authorList>
            <person name="Min B."/>
            <person name="Park H."/>
            <person name="Park J.-H."/>
            <person name="Shin H.-D."/>
            <person name="Choi I.-G."/>
        </authorList>
    </citation>
    <scope>NUCLEOTIDE SEQUENCE [LARGE SCALE GENOMIC DNA]</scope>
    <source>
        <strain evidence="1 2">KUS-F28377</strain>
    </source>
</reference>
<dbReference type="Proteomes" id="UP000093000">
    <property type="component" value="Unassembled WGS sequence"/>
</dbReference>
<proteinExistence type="predicted"/>
<keyword evidence="2" id="KW-1185">Reference proteome</keyword>
<evidence type="ECO:0000313" key="2">
    <source>
        <dbReference type="Proteomes" id="UP000093000"/>
    </source>
</evidence>
<dbReference type="OrthoDB" id="2237965at2759"/>
<gene>
    <name evidence="1" type="ORF">A0J61_04330</name>
</gene>
<name>A0A1C7NEU7_9FUNG</name>
<evidence type="ECO:0000313" key="1">
    <source>
        <dbReference type="EMBL" id="OBZ87621.1"/>
    </source>
</evidence>